<reference evidence="1 2" key="1">
    <citation type="submission" date="2014-08" db="EMBL/GenBank/DDBJ databases">
        <title>Comparative genomics of the Paenibacillus odorifer group.</title>
        <authorList>
            <person name="den Bakker H.C."/>
            <person name="Tsai Y.-C."/>
            <person name="Martin N."/>
            <person name="Korlach J."/>
            <person name="Wiedmann M."/>
        </authorList>
    </citation>
    <scope>NUCLEOTIDE SEQUENCE [LARGE SCALE GENOMIC DNA]</scope>
    <source>
        <strain evidence="1 2">DSM 1735</strain>
    </source>
</reference>
<gene>
    <name evidence="1" type="ORF">PDUR_18215</name>
</gene>
<dbReference type="eggNOG" id="ENOG502Z9G2">
    <property type="taxonomic scope" value="Bacteria"/>
</dbReference>
<keyword evidence="2" id="KW-1185">Reference proteome</keyword>
<evidence type="ECO:0000313" key="2">
    <source>
        <dbReference type="Proteomes" id="UP000029409"/>
    </source>
</evidence>
<dbReference type="AlphaFoldDB" id="A0A089HSA2"/>
<accession>A0A089HSA2</accession>
<dbReference type="STRING" id="44251.PDUR_18215"/>
<dbReference type="SUPFAM" id="SSF56563">
    <property type="entry name" value="Major capsid protein gp5"/>
    <property type="match status" value="1"/>
</dbReference>
<dbReference type="NCBIfam" id="NF045672">
    <property type="entry name" value="MCP_gp7_epsi_15"/>
    <property type="match status" value="1"/>
</dbReference>
<name>A0A089HSA2_PAEDU</name>
<evidence type="ECO:0000313" key="1">
    <source>
        <dbReference type="EMBL" id="AIQ13635.1"/>
    </source>
</evidence>
<dbReference type="EMBL" id="CP009288">
    <property type="protein sequence ID" value="AIQ13635.1"/>
    <property type="molecule type" value="Genomic_DNA"/>
</dbReference>
<proteinExistence type="predicted"/>
<dbReference type="OrthoDB" id="3514784at2"/>
<sequence>MALTLLESAKLTQDALQKGVITTFVQSAPVLQMLPFIEYQGSAYAYNREDTLPDVAFRGVNESYTESTGTVARESETLVILGGVSDVDRYQQQTESNLNDIRAVHTGLKAKATAFKFQDTFFNGDVAVDSKSFNGLKKRISGDQLLTAATNGLDISDDANVHIFLEALDALIYQTRGRADALFMDSKTMIKLNSIARKLGFHAQSVDAMGQPVTLYNNVPIFDAGENAVGAKIIGHGETTGSAVNTTSIYAVKFGANQFLSGLTNGGVQVEDLGLTDSGTAYRTLVEFYCGIAMFDPKSAARLSGIIA</sequence>
<dbReference type="RefSeq" id="WP_042207442.1">
    <property type="nucleotide sequence ID" value="NZ_CP009288.1"/>
</dbReference>
<protein>
    <recommendedName>
        <fullName evidence="3">Phage capsid protein</fullName>
    </recommendedName>
</protein>
<dbReference type="Pfam" id="PF20911">
    <property type="entry name" value="GP7"/>
    <property type="match status" value="1"/>
</dbReference>
<dbReference type="InterPro" id="IPR048813">
    <property type="entry name" value="GP7-like"/>
</dbReference>
<organism evidence="1 2">
    <name type="scientific">Paenibacillus durus</name>
    <name type="common">Paenibacillus azotofixans</name>
    <dbReference type="NCBI Taxonomy" id="44251"/>
    <lineage>
        <taxon>Bacteria</taxon>
        <taxon>Bacillati</taxon>
        <taxon>Bacillota</taxon>
        <taxon>Bacilli</taxon>
        <taxon>Bacillales</taxon>
        <taxon>Paenibacillaceae</taxon>
        <taxon>Paenibacillus</taxon>
    </lineage>
</organism>
<dbReference type="KEGG" id="pdu:PDUR_18215"/>
<evidence type="ECO:0008006" key="3">
    <source>
        <dbReference type="Google" id="ProtNLM"/>
    </source>
</evidence>
<dbReference type="Proteomes" id="UP000029409">
    <property type="component" value="Chromosome"/>
</dbReference>